<proteinExistence type="predicted"/>
<sequence>MRNLYSLQLPPPDVPIRPRLTAAYPRRSRSGPRLTTDANVLNGAPPMSTESLTARWESVPAVAVLDRDYDTEILANEVRALRAGPWNTRRADISTGLSTILPLRSPGGDPSRTDPGGAGPVDHADTPFLARAPRLARLLRGLPTTLLAAHLVALAPNIELKEHRDVKCGPPWGLVRLHIPIITNPAAVMVIDGHEYHWDAGRLWYGDFNRPHQARNSGDDTRIHLVLDCLLSADLLNLFPPEFRESLPLNDILLARPARAAPWPPRLRFRMPAAFAEWSLEEPASPPDATVLAELTPGRDGPVLRLDGQPAFGLVHLGDNEYRFTGWSEERTVKLESRHVICRVRLGTSVRETICLAERPGAS</sequence>
<dbReference type="SUPFAM" id="SSF51197">
    <property type="entry name" value="Clavaminate synthase-like"/>
    <property type="match status" value="1"/>
</dbReference>
<dbReference type="Pfam" id="PF05118">
    <property type="entry name" value="Asp_Arg_Hydrox"/>
    <property type="match status" value="1"/>
</dbReference>
<evidence type="ECO:0000259" key="2">
    <source>
        <dbReference type="Pfam" id="PF05118"/>
    </source>
</evidence>
<keyword evidence="4" id="KW-1185">Reference proteome</keyword>
<dbReference type="HOGENOM" id="CLU_865759_0_0_11"/>
<dbReference type="Gene3D" id="2.60.120.330">
    <property type="entry name" value="B-lactam Antibiotic, Isopenicillin N Synthase, Chain"/>
    <property type="match status" value="1"/>
</dbReference>
<feature type="region of interest" description="Disordered" evidence="1">
    <location>
        <begin position="26"/>
        <end position="46"/>
    </location>
</feature>
<evidence type="ECO:0000256" key="1">
    <source>
        <dbReference type="SAM" id="MobiDB-lite"/>
    </source>
</evidence>
<dbReference type="EMBL" id="CP001778">
    <property type="protein sequence ID" value="ADD41822.1"/>
    <property type="molecule type" value="Genomic_DNA"/>
</dbReference>
<evidence type="ECO:0000313" key="4">
    <source>
        <dbReference type="Proteomes" id="UP000000844"/>
    </source>
</evidence>
<dbReference type="AlphaFoldDB" id="D3Q1V5"/>
<evidence type="ECO:0000313" key="3">
    <source>
        <dbReference type="EMBL" id="ADD41822.1"/>
    </source>
</evidence>
<gene>
    <name evidence="3" type="ordered locus">Snas_2128</name>
</gene>
<dbReference type="STRING" id="446470.Snas_2128"/>
<feature type="domain" description="Aspartyl/asparaginy/proline hydroxylase" evidence="2">
    <location>
        <begin position="125"/>
        <end position="229"/>
    </location>
</feature>
<dbReference type="eggNOG" id="COG3555">
    <property type="taxonomic scope" value="Bacteria"/>
</dbReference>
<dbReference type="InterPro" id="IPR007803">
    <property type="entry name" value="Asp/Arg/Pro-Hydrxlase"/>
</dbReference>
<dbReference type="InterPro" id="IPR027443">
    <property type="entry name" value="IPNS-like_sf"/>
</dbReference>
<name>D3Q1V5_STANL</name>
<dbReference type="KEGG" id="sna:Snas_2128"/>
<protein>
    <submittedName>
        <fullName evidence="3">Aspartyl/Asparaginyl beta-hydroxylase</fullName>
    </submittedName>
</protein>
<reference evidence="3 4" key="1">
    <citation type="journal article" date="2009" name="Stand. Genomic Sci.">
        <title>Complete genome sequence of Stackebrandtia nassauensis type strain (LLR-40K-21).</title>
        <authorList>
            <person name="Munk C."/>
            <person name="Lapidus A."/>
            <person name="Copeland A."/>
            <person name="Jando M."/>
            <person name="Mayilraj S."/>
            <person name="Glavina Del Rio T."/>
            <person name="Nolan M."/>
            <person name="Chen F."/>
            <person name="Lucas S."/>
            <person name="Tice H."/>
            <person name="Cheng J.F."/>
            <person name="Han C."/>
            <person name="Detter J.C."/>
            <person name="Bruce D."/>
            <person name="Goodwin L."/>
            <person name="Chain P."/>
            <person name="Pitluck S."/>
            <person name="Goker M."/>
            <person name="Ovchinikova G."/>
            <person name="Pati A."/>
            <person name="Ivanova N."/>
            <person name="Mavromatis K."/>
            <person name="Chen A."/>
            <person name="Palaniappan K."/>
            <person name="Land M."/>
            <person name="Hauser L."/>
            <person name="Chang Y.J."/>
            <person name="Jeffries C.D."/>
            <person name="Bristow J."/>
            <person name="Eisen J.A."/>
            <person name="Markowitz V."/>
            <person name="Hugenholtz P."/>
            <person name="Kyrpides N.C."/>
            <person name="Klenk H.P."/>
        </authorList>
    </citation>
    <scope>NUCLEOTIDE SEQUENCE [LARGE SCALE GENOMIC DNA]</scope>
    <source>
        <strain evidence="4">DSM 44728 / CIP 108903 / NRRL B-16338 / NBRC 102104 / LLR-40K-21</strain>
    </source>
</reference>
<accession>D3Q1V5</accession>
<feature type="region of interest" description="Disordered" evidence="1">
    <location>
        <begin position="99"/>
        <end position="125"/>
    </location>
</feature>
<dbReference type="Proteomes" id="UP000000844">
    <property type="component" value="Chromosome"/>
</dbReference>
<organism evidence="3 4">
    <name type="scientific">Stackebrandtia nassauensis (strain DSM 44728 / CIP 108903 / NRRL B-16338 / NBRC 102104 / LLR-40K-21)</name>
    <dbReference type="NCBI Taxonomy" id="446470"/>
    <lineage>
        <taxon>Bacteria</taxon>
        <taxon>Bacillati</taxon>
        <taxon>Actinomycetota</taxon>
        <taxon>Actinomycetes</taxon>
        <taxon>Glycomycetales</taxon>
        <taxon>Glycomycetaceae</taxon>
        <taxon>Stackebrandtia</taxon>
    </lineage>
</organism>